<evidence type="ECO:0000313" key="3">
    <source>
        <dbReference type="Proteomes" id="UP000788993"/>
    </source>
</evidence>
<dbReference type="Proteomes" id="UP000788993">
    <property type="component" value="Unassembled WGS sequence"/>
</dbReference>
<reference evidence="2" key="2">
    <citation type="submission" date="2021-01" db="EMBL/GenBank/DDBJ databases">
        <authorList>
            <person name="Schikora-Tamarit M.A."/>
        </authorList>
    </citation>
    <scope>NUCLEOTIDE SEQUENCE</scope>
    <source>
        <strain evidence="2">NCAIM Y.01608</strain>
    </source>
</reference>
<dbReference type="EMBL" id="JAEUBD010001468">
    <property type="protein sequence ID" value="KAH3661012.1"/>
    <property type="molecule type" value="Genomic_DNA"/>
</dbReference>
<accession>A0A9P8NX27</accession>
<organism evidence="2 3">
    <name type="scientific">Ogataea polymorpha</name>
    <dbReference type="NCBI Taxonomy" id="460523"/>
    <lineage>
        <taxon>Eukaryota</taxon>
        <taxon>Fungi</taxon>
        <taxon>Dikarya</taxon>
        <taxon>Ascomycota</taxon>
        <taxon>Saccharomycotina</taxon>
        <taxon>Pichiomycetes</taxon>
        <taxon>Pichiales</taxon>
        <taxon>Pichiaceae</taxon>
        <taxon>Ogataea</taxon>
    </lineage>
</organism>
<keyword evidence="3" id="KW-1185">Reference proteome</keyword>
<feature type="region of interest" description="Disordered" evidence="1">
    <location>
        <begin position="347"/>
        <end position="529"/>
    </location>
</feature>
<sequence>MVSTLDRYMSESGNHNTDRASFPRAKIIQHCSPPYTQDSNSMSTVQDEDDFKNIDRSSSFQTSTSSSIRDFPGNIGPKMSADVASLGFYSGPSLDDMALNNSKHATHVRRSIVVSPSMSTITLSVNDSTTIEESYKEEPTKKIGMTNSPSLQALGDILNAKMQTKSPAAFTSIQEEPEPTERIPETTAEDDTVIYRHPVNQSYASFFTAHSSTSAPDASDLISLSSTIKEKPANDTPTLMTPNLFSPSMIFNEPAETFKMFDDSAAIPNSSSFNIPRQETSVIHEIGYDEQESFVAPIASPRAEQRYSMRLVDESPEIQTPVAIQEAFPTPISTPQNLSAVEVDVPKGAEPEASTPVAEPEKVFTRQTAQETPQSVSQEKDLPALPKNNKRLSFRGLFRNKKHLSSTLPLATPEQEPEPTKAAKPLRPKSFAGFEESRKEKKADQLKDRRKSLLSGWKRKSLGAETEKAKRKSLFGRNKTQGAVAPMPAHSGIDKAEESDKENRPAAVKKTESQTSSEQKSLLDTYGFNGQTSGSEVGVVLSTPLETQSEFVDQSPLTLESPKYISPADHRKSTYHENADVSSEEIQAESDMYRLDTPSPINGNFFSPERRTLAPARDKNLLPGKRDNNYTRLLAGEALFPKSLAADEVQSIVTLERSRSMKSIKSARSSIAHSQSVSSSIVEMLNNSQVDAPFVTSDGMTVKRPSQSARSPRSPVSVKSSSSRRQAGILKKSQEPLFGLGLQDEELSDIYNMIQFGDDDLQIDTDFHLESEDNEPVLEPGISFQSENNQPEQTLSSPQQALITPDSSPEHGNWEMVDEWEDEDQPSHRYDVHPQNYSITSFRHGNYRLSLESAGSETAESPILDRPLSGLQGPVFTPNVKSFGATRNYSFSYDEEPSRDFEDYVAEASMTSGDSESHHSREKIRKSRRMSLISKLSKRDSNASKRGNKSQSSIRLSIFGSKSSIDTKDLISSPMASPMPEIPRVRFSSKILLFDTYGEHEYDRKPDQATCNQLTPQLALEIKNELNEVKAEMDVHELSRCYTHFF</sequence>
<evidence type="ECO:0008006" key="4">
    <source>
        <dbReference type="Google" id="ProtNLM"/>
    </source>
</evidence>
<feature type="compositionally biased region" description="Polar residues" evidence="1">
    <location>
        <begin position="513"/>
        <end position="529"/>
    </location>
</feature>
<evidence type="ECO:0000313" key="2">
    <source>
        <dbReference type="EMBL" id="KAH3661012.1"/>
    </source>
</evidence>
<feature type="compositionally biased region" description="Polar residues" evidence="1">
    <location>
        <begin position="783"/>
        <end position="807"/>
    </location>
</feature>
<gene>
    <name evidence="2" type="ORF">OGATHE_005344</name>
</gene>
<feature type="compositionally biased region" description="Polar residues" evidence="1">
    <location>
        <begin position="365"/>
        <end position="377"/>
    </location>
</feature>
<feature type="compositionally biased region" description="Low complexity" evidence="1">
    <location>
        <begin position="57"/>
        <end position="67"/>
    </location>
</feature>
<feature type="region of interest" description="Disordered" evidence="1">
    <location>
        <begin position="698"/>
        <end position="730"/>
    </location>
</feature>
<feature type="region of interest" description="Disordered" evidence="1">
    <location>
        <begin position="55"/>
        <end position="74"/>
    </location>
</feature>
<reference evidence="2" key="1">
    <citation type="journal article" date="2021" name="Open Biol.">
        <title>Shared evolutionary footprints suggest mitochondrial oxidative damage underlies multiple complex I losses in fungi.</title>
        <authorList>
            <person name="Schikora-Tamarit M.A."/>
            <person name="Marcet-Houben M."/>
            <person name="Nosek J."/>
            <person name="Gabaldon T."/>
        </authorList>
    </citation>
    <scope>NUCLEOTIDE SEQUENCE</scope>
    <source>
        <strain evidence="2">NCAIM Y.01608</strain>
    </source>
</reference>
<feature type="compositionally biased region" description="Basic and acidic residues" evidence="1">
    <location>
        <begin position="435"/>
        <end position="447"/>
    </location>
</feature>
<protein>
    <recommendedName>
        <fullName evidence="4">Protein BNI4</fullName>
    </recommendedName>
</protein>
<feature type="region of interest" description="Disordered" evidence="1">
    <location>
        <begin position="563"/>
        <end position="583"/>
    </location>
</feature>
<evidence type="ECO:0000256" key="1">
    <source>
        <dbReference type="SAM" id="MobiDB-lite"/>
    </source>
</evidence>
<feature type="compositionally biased region" description="Basic residues" evidence="1">
    <location>
        <begin position="448"/>
        <end position="461"/>
    </location>
</feature>
<feature type="compositionally biased region" description="Low complexity" evidence="1">
    <location>
        <begin position="703"/>
        <end position="727"/>
    </location>
</feature>
<feature type="compositionally biased region" description="Basic and acidic residues" evidence="1">
    <location>
        <begin position="492"/>
        <end position="512"/>
    </location>
</feature>
<feature type="compositionally biased region" description="Basic residues" evidence="1">
    <location>
        <begin position="920"/>
        <end position="929"/>
    </location>
</feature>
<feature type="compositionally biased region" description="Basic residues" evidence="1">
    <location>
        <begin position="388"/>
        <end position="404"/>
    </location>
</feature>
<dbReference type="AlphaFoldDB" id="A0A9P8NX27"/>
<feature type="region of interest" description="Disordered" evidence="1">
    <location>
        <begin position="1"/>
        <end position="21"/>
    </location>
</feature>
<feature type="compositionally biased region" description="Basic and acidic residues" evidence="1">
    <location>
        <begin position="568"/>
        <end position="579"/>
    </location>
</feature>
<name>A0A9P8NX27_9ASCO</name>
<feature type="region of interest" description="Disordered" evidence="1">
    <location>
        <begin position="772"/>
        <end position="813"/>
    </location>
</feature>
<feature type="region of interest" description="Disordered" evidence="1">
    <location>
        <begin position="908"/>
        <end position="953"/>
    </location>
</feature>
<proteinExistence type="predicted"/>
<comment type="caution">
    <text evidence="2">The sequence shown here is derived from an EMBL/GenBank/DDBJ whole genome shotgun (WGS) entry which is preliminary data.</text>
</comment>